<keyword evidence="1" id="KW-0233">DNA recombination</keyword>
<dbReference type="Gene3D" id="1.10.443.10">
    <property type="entry name" value="Intergrase catalytic core"/>
    <property type="match status" value="1"/>
</dbReference>
<dbReference type="InterPro" id="IPR050090">
    <property type="entry name" value="Tyrosine_recombinase_XerCD"/>
</dbReference>
<dbReference type="STRING" id="159449.B4N89_14285"/>
<evidence type="ECO:0000256" key="2">
    <source>
        <dbReference type="SAM" id="MobiDB-lite"/>
    </source>
</evidence>
<feature type="domain" description="Tyr recombinase" evidence="3">
    <location>
        <begin position="235"/>
        <end position="454"/>
    </location>
</feature>
<proteinExistence type="predicted"/>
<dbReference type="EMBL" id="MWQN01000001">
    <property type="protein sequence ID" value="OPC81949.1"/>
    <property type="molecule type" value="Genomic_DNA"/>
</dbReference>
<dbReference type="SUPFAM" id="SSF56349">
    <property type="entry name" value="DNA breaking-rejoining enzymes"/>
    <property type="match status" value="1"/>
</dbReference>
<dbReference type="GO" id="GO:0006310">
    <property type="term" value="P:DNA recombination"/>
    <property type="evidence" value="ECO:0007669"/>
    <property type="project" value="UniProtKB-KW"/>
</dbReference>
<dbReference type="PROSITE" id="PS51898">
    <property type="entry name" value="TYR_RECOMBINASE"/>
    <property type="match status" value="1"/>
</dbReference>
<keyword evidence="5" id="KW-1185">Reference proteome</keyword>
<evidence type="ECO:0000313" key="5">
    <source>
        <dbReference type="Proteomes" id="UP000190037"/>
    </source>
</evidence>
<name>A0A1T3NYN2_9ACTN</name>
<evidence type="ECO:0000256" key="1">
    <source>
        <dbReference type="ARBA" id="ARBA00023172"/>
    </source>
</evidence>
<comment type="caution">
    <text evidence="4">The sequence shown here is derived from an EMBL/GenBank/DDBJ whole genome shotgun (WGS) entry which is preliminary data.</text>
</comment>
<dbReference type="GO" id="GO:0003677">
    <property type="term" value="F:DNA binding"/>
    <property type="evidence" value="ECO:0007669"/>
    <property type="project" value="InterPro"/>
</dbReference>
<sequence length="461" mass="51493">MPTPSFDVRIWAVRNRNGRKTAEVRWRVGAEEFGSTHANKTMADGRRAELKAAINRGEPFDAESGLPMSEVRAIEAARTEVTWYAHARDFIEMKWPRSSAKRRMGLVVGLSTATVALTAKDARGPDPTQLYQVLYLWGFNVHRWKEEPPAQAREMLAWIEANSLPVRSLEKADSVRAVLGAMSVRLDGKRAAASTFINKRAVFRTAVGYAIEKERLDRNPLDKVSWERDDDDNQVEPACVVNPTQAHALLARVYAQGRRGRHLAAFFGCIYFAGMRCAEVVKLRADQCTLPKHGWGELRPCKSGPRVGTAWTDSGDAHDDRGLKSRARSASRSIPIPPELVAMLRWHVYRYGTAPDGRLFRSAVGGLVQDKAYRLEWARAREQVLTPVQVASPLAKRPYDLRHACVSLWLNSGVAPTEVARRAGQSVDVLLKVYAKCIDGTVKQDNDRITATLNAWKTPKS</sequence>
<gene>
    <name evidence="4" type="ORF">B4N89_14285</name>
</gene>
<evidence type="ECO:0000313" key="4">
    <source>
        <dbReference type="EMBL" id="OPC81949.1"/>
    </source>
</evidence>
<feature type="region of interest" description="Disordered" evidence="2">
    <location>
        <begin position="306"/>
        <end position="328"/>
    </location>
</feature>
<accession>A0A1T3NYN2</accession>
<dbReference type="InterPro" id="IPR013762">
    <property type="entry name" value="Integrase-like_cat_sf"/>
</dbReference>
<dbReference type="AlphaFoldDB" id="A0A1T3NYN2"/>
<dbReference type="PANTHER" id="PTHR30349:SF64">
    <property type="entry name" value="PROPHAGE INTEGRASE INTD-RELATED"/>
    <property type="match status" value="1"/>
</dbReference>
<reference evidence="4 5" key="1">
    <citation type="submission" date="2017-03" db="EMBL/GenBank/DDBJ databases">
        <title>Draft genome sequence of Streptomyces scabrisporus NF3, endophyte isolated from Amphipterygium adstringens.</title>
        <authorList>
            <person name="Vazquez M."/>
            <person name="Ceapa C.D."/>
            <person name="Rodriguez Luna D."/>
            <person name="Sanchez Esquivel S."/>
        </authorList>
    </citation>
    <scope>NUCLEOTIDE SEQUENCE [LARGE SCALE GENOMIC DNA]</scope>
    <source>
        <strain evidence="4 5">NF3</strain>
    </source>
</reference>
<dbReference type="GO" id="GO:0015074">
    <property type="term" value="P:DNA integration"/>
    <property type="evidence" value="ECO:0007669"/>
    <property type="project" value="InterPro"/>
</dbReference>
<organism evidence="4 5">
    <name type="scientific">Embleya scabrispora</name>
    <dbReference type="NCBI Taxonomy" id="159449"/>
    <lineage>
        <taxon>Bacteria</taxon>
        <taxon>Bacillati</taxon>
        <taxon>Actinomycetota</taxon>
        <taxon>Actinomycetes</taxon>
        <taxon>Kitasatosporales</taxon>
        <taxon>Streptomycetaceae</taxon>
        <taxon>Embleya</taxon>
    </lineage>
</organism>
<dbReference type="RefSeq" id="WP_078976222.1">
    <property type="nucleotide sequence ID" value="NZ_MWQN01000001.1"/>
</dbReference>
<dbReference type="PANTHER" id="PTHR30349">
    <property type="entry name" value="PHAGE INTEGRASE-RELATED"/>
    <property type="match status" value="1"/>
</dbReference>
<dbReference type="Proteomes" id="UP000190037">
    <property type="component" value="Unassembled WGS sequence"/>
</dbReference>
<dbReference type="InterPro" id="IPR002104">
    <property type="entry name" value="Integrase_catalytic"/>
</dbReference>
<dbReference type="InterPro" id="IPR011010">
    <property type="entry name" value="DNA_brk_join_enz"/>
</dbReference>
<protein>
    <submittedName>
        <fullName evidence="4">Site-specific integrase</fullName>
    </submittedName>
</protein>
<evidence type="ECO:0000259" key="3">
    <source>
        <dbReference type="PROSITE" id="PS51898"/>
    </source>
</evidence>